<dbReference type="STRING" id="675824.A0A1E3Q359"/>
<dbReference type="InterPro" id="IPR015943">
    <property type="entry name" value="WD40/YVTN_repeat-like_dom_sf"/>
</dbReference>
<dbReference type="InterPro" id="IPR052778">
    <property type="entry name" value="Centrosome-WD_assoc"/>
</dbReference>
<dbReference type="GO" id="GO:1990810">
    <property type="term" value="P:microtubule anchoring at mitotic spindle pole body"/>
    <property type="evidence" value="ECO:0007669"/>
    <property type="project" value="TreeGrafter"/>
</dbReference>
<evidence type="ECO:0000313" key="2">
    <source>
        <dbReference type="Proteomes" id="UP000094385"/>
    </source>
</evidence>
<dbReference type="EMBL" id="KV454296">
    <property type="protein sequence ID" value="ODQ72123.1"/>
    <property type="molecule type" value="Genomic_DNA"/>
</dbReference>
<sequence>MIMEYSELVAASRECGKLCPPIASSDGKYIATVSKVTAIAANAVSQQYQLVIRSSRSLMIKKQLQLPPGFIPKMVKWYKPAAIRLSDEPLEYEIHRIFAANDEGEVRIWGLDGIFDALSNGIDDLRSVVVVRQINWGSNVPIKNVEWGRSPDEILVFSDYQVSLAVWSLVGRESVEIYHPKYFTAKGFSFQPDTRHLTILSRPVSEDTISVYGGPLSELETLSTFGLPDFYDVKGFKWSPDGRWIAAYDTITNFQVGIYTPLGGLYRVFAMEDIGLGVYDIEWSPAGNLLAVASYDGVIRCLNTWTFTPTVILKHSTSINTKERITFVEQPVNGKDSHSKYQRVQSYPVCPPKLRSSLTDAPPKTGFSMVEFNEDGTLLATRFDLIPTTLWIWSLRTMTPLAVLVHVRKIKSVEWHPQKPHLLLIICANSQAKDDETYDNYDLADVGNENDCCLYVWNAEWRNPYALSVPRVGTAFTSVTDATWIRSKVEVDDKGDDNTLDEDSELDLRAKLLICDRGSFTVGYLDDEQEPEDDDTKVQRLIDGVQQQEWVELTTASYIEDTFAMVDHRRRVIRAV</sequence>
<dbReference type="PANTHER" id="PTHR16220">
    <property type="entry name" value="WD REPEAT PROTEIN 8-RELATED"/>
    <property type="match status" value="1"/>
</dbReference>
<dbReference type="GO" id="GO:1990811">
    <property type="term" value="C:MWP complex"/>
    <property type="evidence" value="ECO:0007669"/>
    <property type="project" value="TreeGrafter"/>
</dbReference>
<dbReference type="AlphaFoldDB" id="A0A1E3Q359"/>
<dbReference type="PANTHER" id="PTHR16220:SF0">
    <property type="entry name" value="WD REPEAT-CONTAINING PROTEIN WRAP73"/>
    <property type="match status" value="1"/>
</dbReference>
<accession>A0A1E3Q359</accession>
<reference evidence="1 2" key="1">
    <citation type="journal article" date="2016" name="Proc. Natl. Acad. Sci. U.S.A.">
        <title>Comparative genomics of biotechnologically important yeasts.</title>
        <authorList>
            <person name="Riley R."/>
            <person name="Haridas S."/>
            <person name="Wolfe K.H."/>
            <person name="Lopes M.R."/>
            <person name="Hittinger C.T."/>
            <person name="Goeker M."/>
            <person name="Salamov A.A."/>
            <person name="Wisecaver J.H."/>
            <person name="Long T.M."/>
            <person name="Calvey C.H."/>
            <person name="Aerts A.L."/>
            <person name="Barry K.W."/>
            <person name="Choi C."/>
            <person name="Clum A."/>
            <person name="Coughlan A.Y."/>
            <person name="Deshpande S."/>
            <person name="Douglass A.P."/>
            <person name="Hanson S.J."/>
            <person name="Klenk H.-P."/>
            <person name="LaButti K.M."/>
            <person name="Lapidus A."/>
            <person name="Lindquist E.A."/>
            <person name="Lipzen A.M."/>
            <person name="Meier-Kolthoff J.P."/>
            <person name="Ohm R.A."/>
            <person name="Otillar R.P."/>
            <person name="Pangilinan J.L."/>
            <person name="Peng Y."/>
            <person name="Rokas A."/>
            <person name="Rosa C.A."/>
            <person name="Scheuner C."/>
            <person name="Sibirny A.A."/>
            <person name="Slot J.C."/>
            <person name="Stielow J.B."/>
            <person name="Sun H."/>
            <person name="Kurtzman C.P."/>
            <person name="Blackwell M."/>
            <person name="Grigoriev I.V."/>
            <person name="Jeffries T.W."/>
        </authorList>
    </citation>
    <scope>NUCLEOTIDE SEQUENCE [LARGE SCALE GENOMIC DNA]</scope>
    <source>
        <strain evidence="1 2">NRRL Y-11557</strain>
    </source>
</reference>
<protein>
    <recommendedName>
        <fullName evidence="3">Translation initiation factor beta propellor-like domain-containing protein</fullName>
    </recommendedName>
</protein>
<dbReference type="OrthoDB" id="10257284at2759"/>
<dbReference type="InterPro" id="IPR001680">
    <property type="entry name" value="WD40_rpt"/>
</dbReference>
<keyword evidence="2" id="KW-1185">Reference proteome</keyword>
<dbReference type="Proteomes" id="UP000094385">
    <property type="component" value="Unassembled WGS sequence"/>
</dbReference>
<dbReference type="GO" id="GO:0005815">
    <property type="term" value="C:microtubule organizing center"/>
    <property type="evidence" value="ECO:0007669"/>
    <property type="project" value="TreeGrafter"/>
</dbReference>
<gene>
    <name evidence="1" type="ORF">LIPSTDRAFT_4470</name>
</gene>
<proteinExistence type="predicted"/>
<evidence type="ECO:0000313" key="1">
    <source>
        <dbReference type="EMBL" id="ODQ72123.1"/>
    </source>
</evidence>
<organism evidence="1 2">
    <name type="scientific">Lipomyces starkeyi NRRL Y-11557</name>
    <dbReference type="NCBI Taxonomy" id="675824"/>
    <lineage>
        <taxon>Eukaryota</taxon>
        <taxon>Fungi</taxon>
        <taxon>Dikarya</taxon>
        <taxon>Ascomycota</taxon>
        <taxon>Saccharomycotina</taxon>
        <taxon>Lipomycetes</taxon>
        <taxon>Lipomycetales</taxon>
        <taxon>Lipomycetaceae</taxon>
        <taxon>Lipomyces</taxon>
    </lineage>
</organism>
<dbReference type="Gene3D" id="2.130.10.10">
    <property type="entry name" value="YVTN repeat-like/Quinoprotein amine dehydrogenase"/>
    <property type="match status" value="2"/>
</dbReference>
<name>A0A1E3Q359_LIPST</name>
<dbReference type="InterPro" id="IPR036322">
    <property type="entry name" value="WD40_repeat_dom_sf"/>
</dbReference>
<dbReference type="SUPFAM" id="SSF50978">
    <property type="entry name" value="WD40 repeat-like"/>
    <property type="match status" value="1"/>
</dbReference>
<evidence type="ECO:0008006" key="3">
    <source>
        <dbReference type="Google" id="ProtNLM"/>
    </source>
</evidence>
<dbReference type="Pfam" id="PF00400">
    <property type="entry name" value="WD40"/>
    <property type="match status" value="1"/>
</dbReference>